<dbReference type="SUPFAM" id="SSF57196">
    <property type="entry name" value="EGF/Laminin"/>
    <property type="match status" value="2"/>
</dbReference>
<dbReference type="GO" id="GO:0007165">
    <property type="term" value="P:signal transduction"/>
    <property type="evidence" value="ECO:0007669"/>
    <property type="project" value="InterPro"/>
</dbReference>
<feature type="compositionally biased region" description="Pro residues" evidence="12">
    <location>
        <begin position="32"/>
        <end position="42"/>
    </location>
</feature>
<dbReference type="GO" id="GO:0046982">
    <property type="term" value="F:protein heterodimerization activity"/>
    <property type="evidence" value="ECO:0007669"/>
    <property type="project" value="TreeGrafter"/>
</dbReference>
<dbReference type="Pfam" id="PF25024">
    <property type="entry name" value="EGF_TEN"/>
    <property type="match status" value="1"/>
</dbReference>
<evidence type="ECO:0000313" key="17">
    <source>
        <dbReference type="Proteomes" id="UP000298787"/>
    </source>
</evidence>
<keyword evidence="8 13" id="KW-0472">Membrane</keyword>
<dbReference type="PROSITE" id="PS00022">
    <property type="entry name" value="EGF_1"/>
    <property type="match status" value="2"/>
</dbReference>
<sequence>MLLPESEVELVAAVGSYSGLRPRGDHLSSQQGPPPLPPAPPPHKQHPSITSLSRSSLANQRSPSPPPTAGLAADLQSTAECVQLQDSWVLGSNVALESRICRSHGTDCSRLKKLNFSRLQTTRALSFQQSHTERHLSSAQQAPGYTMATGTVYSTPARPLPRNSLSRGAFKFKKSPKHCSWKCTALIAVGIAVVLSIILCYCIAMHLFGLNWQLQELDNQPAFENGGVGKTGPTQSSIVTALAADGRTNVLHQENSSIDTGQVDIGKRAGQNIPPGVFWRSQLSMEQPRFLKFNISVQKNALIGVYGRKGLAPSHTQYDFVELLDGSRLIAKEHRALSEPETRGRLDHPVTVHQAGFIQYLDSGVWHLAFYNDGKNVETVSYNTIIQAACPVLCSGNGQYTRGRCQCYSGWKGTECDVPASQCIDPQCGGHGLCVAGNCVCNTGHKGPNCEQVDCVDPMCSGHGACHHGECHCNPGWGGISCEILKSTCPEQCSSHGTFNTDSGTCVCEANWTGADCSIEVCVVDCGPHGSCISGVCQCEEGWTGPECEQRDCHPRCIDHGVCREGKCDCHQGWTGEHCTIDGLIDCMDPDCCTQISCQGQTYCRGSPDPAAIAGQGQSSATQPTSKGFYDRVSFLIGPSGSHVIPWDNAFNSSLASVIRGQVLTGDGTPLIGVNVSFLHYPEYGYTITRQDGM</sequence>
<keyword evidence="10" id="KW-0325">Glycoprotein</keyword>
<reference evidence="16 17" key="1">
    <citation type="submission" date="2019-01" db="EMBL/GenBank/DDBJ databases">
        <title>Genome Assembly of Collichthys lucidus.</title>
        <authorList>
            <person name="Cai M."/>
            <person name="Xiao S."/>
        </authorList>
    </citation>
    <scope>NUCLEOTIDE SEQUENCE [LARGE SCALE GENOMIC DNA]</scope>
    <source>
        <strain evidence="16">JT15FE1705JMU</strain>
        <tissue evidence="16">Muscle</tissue>
    </source>
</reference>
<feature type="compositionally biased region" description="Polar residues" evidence="12">
    <location>
        <begin position="49"/>
        <end position="62"/>
    </location>
</feature>
<dbReference type="InterPro" id="IPR056820">
    <property type="entry name" value="TEN_TTR-like"/>
</dbReference>
<dbReference type="SMART" id="SM00181">
    <property type="entry name" value="EGF"/>
    <property type="match status" value="6"/>
</dbReference>
<evidence type="ECO:0000256" key="11">
    <source>
        <dbReference type="PROSITE-ProRule" id="PRU00076"/>
    </source>
</evidence>
<dbReference type="Pfam" id="PF06484">
    <property type="entry name" value="Ten_N"/>
    <property type="match status" value="1"/>
</dbReference>
<dbReference type="EMBL" id="CM014083">
    <property type="protein sequence ID" value="TKS72026.1"/>
    <property type="molecule type" value="Genomic_DNA"/>
</dbReference>
<evidence type="ECO:0000313" key="16">
    <source>
        <dbReference type="EMBL" id="TKS72026.1"/>
    </source>
</evidence>
<dbReference type="Gene3D" id="2.10.25.10">
    <property type="entry name" value="Laminin"/>
    <property type="match status" value="4"/>
</dbReference>
<keyword evidence="17" id="KW-1185">Reference proteome</keyword>
<organism evidence="16 17">
    <name type="scientific">Collichthys lucidus</name>
    <name type="common">Big head croaker</name>
    <name type="synonym">Sciaena lucida</name>
    <dbReference type="NCBI Taxonomy" id="240159"/>
    <lineage>
        <taxon>Eukaryota</taxon>
        <taxon>Metazoa</taxon>
        <taxon>Chordata</taxon>
        <taxon>Craniata</taxon>
        <taxon>Vertebrata</taxon>
        <taxon>Euteleostomi</taxon>
        <taxon>Actinopterygii</taxon>
        <taxon>Neopterygii</taxon>
        <taxon>Teleostei</taxon>
        <taxon>Neoteleostei</taxon>
        <taxon>Acanthomorphata</taxon>
        <taxon>Eupercaria</taxon>
        <taxon>Sciaenidae</taxon>
        <taxon>Collichthys</taxon>
    </lineage>
</organism>
<feature type="domain" description="Teneurin N-terminal" evidence="15">
    <location>
        <begin position="1"/>
        <end position="183"/>
    </location>
</feature>
<dbReference type="PROSITE" id="PS50026">
    <property type="entry name" value="EGF_3"/>
    <property type="match status" value="1"/>
</dbReference>
<evidence type="ECO:0000256" key="2">
    <source>
        <dbReference type="ARBA" id="ARBA00009385"/>
    </source>
</evidence>
<dbReference type="Pfam" id="PF23093">
    <property type="entry name" value="GBD_Tenm3"/>
    <property type="match status" value="1"/>
</dbReference>
<evidence type="ECO:0000256" key="10">
    <source>
        <dbReference type="ARBA" id="ARBA00023180"/>
    </source>
</evidence>
<evidence type="ECO:0000259" key="15">
    <source>
        <dbReference type="PROSITE" id="PS51361"/>
    </source>
</evidence>
<dbReference type="GO" id="GO:0048666">
    <property type="term" value="P:neuron development"/>
    <property type="evidence" value="ECO:0007669"/>
    <property type="project" value="TreeGrafter"/>
</dbReference>
<evidence type="ECO:0000256" key="3">
    <source>
        <dbReference type="ARBA" id="ARBA00022475"/>
    </source>
</evidence>
<keyword evidence="7 13" id="KW-1133">Transmembrane helix</keyword>
<evidence type="ECO:0000256" key="13">
    <source>
        <dbReference type="SAM" id="Phobius"/>
    </source>
</evidence>
<dbReference type="Pfam" id="PF25020">
    <property type="entry name" value="TTR_TEN1-4"/>
    <property type="match status" value="1"/>
</dbReference>
<evidence type="ECO:0000256" key="6">
    <source>
        <dbReference type="ARBA" id="ARBA00022737"/>
    </source>
</evidence>
<dbReference type="GO" id="GO:0042803">
    <property type="term" value="F:protein homodimerization activity"/>
    <property type="evidence" value="ECO:0007669"/>
    <property type="project" value="TreeGrafter"/>
</dbReference>
<keyword evidence="9 11" id="KW-1015">Disulfide bond</keyword>
<dbReference type="InterPro" id="IPR051216">
    <property type="entry name" value="Teneurin"/>
</dbReference>
<protein>
    <submittedName>
        <fullName evidence="16">Teneurin-3</fullName>
    </submittedName>
</protein>
<gene>
    <name evidence="16" type="ORF">D9C73_006099</name>
</gene>
<dbReference type="PANTHER" id="PTHR11219">
    <property type="entry name" value="TENEURIN AND N-ACETYLGLUCOSAMINE-1-PHOSPHODIESTER ALPHA-N-ACETYLGLUCOSAMINIDASE"/>
    <property type="match status" value="1"/>
</dbReference>
<dbReference type="GO" id="GO:0050839">
    <property type="term" value="F:cell adhesion molecule binding"/>
    <property type="evidence" value="ECO:0007669"/>
    <property type="project" value="TreeGrafter"/>
</dbReference>
<evidence type="ECO:0000259" key="14">
    <source>
        <dbReference type="PROSITE" id="PS50026"/>
    </source>
</evidence>
<accession>A0A4U5UBZ9</accession>
<dbReference type="Gene3D" id="2.60.120.260">
    <property type="entry name" value="Galactose-binding domain-like"/>
    <property type="match status" value="1"/>
</dbReference>
<keyword evidence="4 11" id="KW-0245">EGF-like domain</keyword>
<keyword evidence="5 13" id="KW-0812">Transmembrane</keyword>
<evidence type="ECO:0000256" key="5">
    <source>
        <dbReference type="ARBA" id="ARBA00022692"/>
    </source>
</evidence>
<keyword evidence="3" id="KW-1003">Cell membrane</keyword>
<dbReference type="InterPro" id="IPR009471">
    <property type="entry name" value="Ten_N"/>
</dbReference>
<keyword evidence="6" id="KW-0677">Repeat</keyword>
<dbReference type="PANTHER" id="PTHR11219:SF63">
    <property type="entry name" value="TENEURIN-3 ISOFORM X1"/>
    <property type="match status" value="1"/>
</dbReference>
<proteinExistence type="inferred from homology"/>
<dbReference type="PROSITE" id="PS01186">
    <property type="entry name" value="EGF_2"/>
    <property type="match status" value="2"/>
</dbReference>
<dbReference type="FunFam" id="2.10.25.10:FF:000013">
    <property type="entry name" value="Teneurin transmembrane protein 4"/>
    <property type="match status" value="1"/>
</dbReference>
<evidence type="ECO:0000256" key="7">
    <source>
        <dbReference type="ARBA" id="ARBA00022989"/>
    </source>
</evidence>
<evidence type="ECO:0000256" key="12">
    <source>
        <dbReference type="SAM" id="MobiDB-lite"/>
    </source>
</evidence>
<comment type="subcellular location">
    <subcellularLocation>
        <location evidence="1">Cell membrane</location>
        <topology evidence="1">Single-pass membrane protein</topology>
    </subcellularLocation>
</comment>
<comment type="similarity">
    <text evidence="2">Belongs to the tenascin family. Teneurin subfamily.</text>
</comment>
<evidence type="ECO:0000256" key="1">
    <source>
        <dbReference type="ARBA" id="ARBA00004162"/>
    </source>
</evidence>
<dbReference type="FunFam" id="2.10.25.10:FF:000021">
    <property type="entry name" value="Teneurin transmembrane protein 2"/>
    <property type="match status" value="1"/>
</dbReference>
<feature type="region of interest" description="Disordered" evidence="12">
    <location>
        <begin position="18"/>
        <end position="72"/>
    </location>
</feature>
<dbReference type="Proteomes" id="UP000298787">
    <property type="component" value="Chromosome 6"/>
</dbReference>
<feature type="domain" description="EGF-like" evidence="14">
    <location>
        <begin position="544"/>
        <end position="580"/>
    </location>
</feature>
<dbReference type="PROSITE" id="PS51361">
    <property type="entry name" value="TENEURIN_N"/>
    <property type="match status" value="1"/>
</dbReference>
<dbReference type="AlphaFoldDB" id="A0A4U5UBZ9"/>
<feature type="transmembrane region" description="Helical" evidence="13">
    <location>
        <begin position="183"/>
        <end position="208"/>
    </location>
</feature>
<evidence type="ECO:0000256" key="4">
    <source>
        <dbReference type="ARBA" id="ARBA00022536"/>
    </source>
</evidence>
<dbReference type="GO" id="GO:0007157">
    <property type="term" value="P:heterophilic cell-cell adhesion via plasma membrane cell adhesion molecules"/>
    <property type="evidence" value="ECO:0007669"/>
    <property type="project" value="TreeGrafter"/>
</dbReference>
<dbReference type="InterPro" id="IPR000742">
    <property type="entry name" value="EGF"/>
</dbReference>
<evidence type="ECO:0000256" key="8">
    <source>
        <dbReference type="ARBA" id="ARBA00023136"/>
    </source>
</evidence>
<dbReference type="GO" id="GO:0005886">
    <property type="term" value="C:plasma membrane"/>
    <property type="evidence" value="ECO:0007669"/>
    <property type="project" value="UniProtKB-SubCell"/>
</dbReference>
<dbReference type="InterPro" id="IPR057629">
    <property type="entry name" value="Teneurin1-4_GBD"/>
</dbReference>
<dbReference type="STRING" id="240159.A0A4U5UBZ9"/>
<evidence type="ECO:0000256" key="9">
    <source>
        <dbReference type="ARBA" id="ARBA00023157"/>
    </source>
</evidence>
<dbReference type="FunFam" id="2.10.25.10:FF:000016">
    <property type="entry name" value="Teneurin transmembrane protein 2"/>
    <property type="match status" value="1"/>
</dbReference>
<feature type="disulfide bond" evidence="11">
    <location>
        <begin position="570"/>
        <end position="579"/>
    </location>
</feature>
<comment type="caution">
    <text evidence="11">Lacks conserved residue(s) required for the propagation of feature annotation.</text>
</comment>
<name>A0A4U5UBZ9_COLLU</name>
<dbReference type="GO" id="GO:0043005">
    <property type="term" value="C:neuron projection"/>
    <property type="evidence" value="ECO:0007669"/>
    <property type="project" value="TreeGrafter"/>
</dbReference>